<proteinExistence type="evidence at transcript level"/>
<dbReference type="AlphaFoldDB" id="Q8MZA4"/>
<protein>
    <submittedName>
        <fullName evidence="1">AT17896p</fullName>
    </submittedName>
</protein>
<name>Q8MZA4_DROME</name>
<accession>Q8MZA4</accession>
<evidence type="ECO:0000313" key="1">
    <source>
        <dbReference type="EMBL" id="AAM29286.1"/>
    </source>
</evidence>
<feature type="non-terminal residue" evidence="1">
    <location>
        <position position="1"/>
    </location>
</feature>
<dbReference type="EMBL" id="AY113281">
    <property type="protein sequence ID" value="AAM29286.1"/>
    <property type="molecule type" value="mRNA"/>
</dbReference>
<organism evidence="1">
    <name type="scientific">Drosophila melanogaster</name>
    <name type="common">Fruit fly</name>
    <dbReference type="NCBI Taxonomy" id="7227"/>
    <lineage>
        <taxon>Eukaryota</taxon>
        <taxon>Metazoa</taxon>
        <taxon>Ecdysozoa</taxon>
        <taxon>Arthropoda</taxon>
        <taxon>Hexapoda</taxon>
        <taxon>Insecta</taxon>
        <taxon>Pterygota</taxon>
        <taxon>Neoptera</taxon>
        <taxon>Endopterygota</taxon>
        <taxon>Diptera</taxon>
        <taxon>Brachycera</taxon>
        <taxon>Muscomorpha</taxon>
        <taxon>Ephydroidea</taxon>
        <taxon>Drosophilidae</taxon>
        <taxon>Drosophila</taxon>
        <taxon>Sophophora</taxon>
    </lineage>
</organism>
<sequence length="74" mass="7598">KSHSSVPVFKVKSSAYLIGQPLIELCLSALHRVKSFGHNSPVLDTVSAAISNAAAKAVAIITTSFSVSCSAIAV</sequence>
<reference evidence="1" key="1">
    <citation type="submission" date="2002-05" db="EMBL/GenBank/DDBJ databases">
        <authorList>
            <person name="Stapleton M."/>
            <person name="Brokstein P."/>
            <person name="Hong L."/>
            <person name="Agbayani A."/>
            <person name="Carlson J."/>
            <person name="Champe M."/>
            <person name="Chavez C."/>
            <person name="Dorsett V."/>
            <person name="Dresnek D."/>
            <person name="Farfan D."/>
            <person name="Frise E."/>
            <person name="George R."/>
            <person name="Gonzalez M."/>
            <person name="Guarin H."/>
            <person name="Kronmiller B."/>
            <person name="Li P."/>
            <person name="Liao G."/>
            <person name="Miranda A."/>
            <person name="Mungall C.J."/>
            <person name="Nunoo J."/>
            <person name="Pacleb J."/>
            <person name="Paragas V."/>
            <person name="Park S."/>
            <person name="Patel S."/>
            <person name="Phouanenavong S."/>
            <person name="Wan K."/>
            <person name="Yu C."/>
            <person name="Lewis S.E."/>
            <person name="Rubin G.M."/>
            <person name="Celniker S."/>
        </authorList>
    </citation>
    <scope>NUCLEOTIDE SEQUENCE</scope>
</reference>